<dbReference type="Gene3D" id="1.10.510.10">
    <property type="entry name" value="Transferase(Phosphotransferase) domain 1"/>
    <property type="match status" value="1"/>
</dbReference>
<protein>
    <submittedName>
        <fullName evidence="2">Substrate-binding domain-containing protein</fullName>
    </submittedName>
</protein>
<sequence>MKKVAVVLLRTFLRRYPLATRLNLFNSLEQYVWLKDMLEELRPELFPPQQDVIEATVDETGLQKPDSSVLGILEQSEIRGRIGYYKAKTYLGARGNGHLFSAIELTSKRPVIIKEFLLPTANFTKINAHQRQNGFQRLACFQLADGRRQDFRVIQPFEAIADTASCERCFLVSDFRDGTPTLRQHLQQHGALSLPIVQNVLSQILQTLDFLHNQKFSFPAGAVQNGLVHGNLSLDSILWTEQHDQPFVYLCDLRLWEQWFDPAVKDLQPTQVTPETRQQDLRAVGEIGMTLLQGLEAQPITIEPKLRQILDSLRTAKFDQAETARRALLKLTERSPSALAPLNERTAQIQPSSRFSALLLLSLGALAIGALMLLPRLRSTEARPSSIPTVSTCCLAEVSAMPEGNYTYTAVQRGTWATVLQQRNLLQRGSDLTTALALAQPKLRLQYIPTQSLDQVLSQVQSGAADFAVLPLIGNLPRDLLAQEIAYDGLATVVSFSYAKRQQGLPATLNGRLSLDQVQQLYTGQIDQWQRVGGPALSVQRYTSHNPEAIALFEQRVLKVQTLQTIPAITKLAPLDLLRRVIRDFEGEGIGSIGMAPLSELWGQCSVYPLALSQKGQGAVQPLVLSDGQAIEPTTDLCSRKGAYGPALDRFQTGQYPLSYPLMVVYPRNNRRSAIGKKFVELMRTIEGQRLLRAAGLIPLTQATQQPVTSSTQR</sequence>
<dbReference type="RefSeq" id="WP_190446646.1">
    <property type="nucleotide sequence ID" value="NZ_JAMPLM010000024.1"/>
</dbReference>
<evidence type="ECO:0000313" key="3">
    <source>
        <dbReference type="Proteomes" id="UP001476950"/>
    </source>
</evidence>
<reference evidence="2 3" key="1">
    <citation type="submission" date="2022-04" db="EMBL/GenBank/DDBJ databases">
        <title>Positive selection, recombination, and allopatry shape intraspecific diversity of widespread and dominant cyanobacteria.</title>
        <authorList>
            <person name="Wei J."/>
            <person name="Shu W."/>
            <person name="Hu C."/>
        </authorList>
    </citation>
    <scope>NUCLEOTIDE SEQUENCE [LARGE SCALE GENOMIC DNA]</scope>
    <source>
        <strain evidence="2 3">AS-A4</strain>
    </source>
</reference>
<dbReference type="InterPro" id="IPR000719">
    <property type="entry name" value="Prot_kinase_dom"/>
</dbReference>
<evidence type="ECO:0000313" key="2">
    <source>
        <dbReference type="EMBL" id="MEP1060948.1"/>
    </source>
</evidence>
<dbReference type="Proteomes" id="UP001476950">
    <property type="component" value="Unassembled WGS sequence"/>
</dbReference>
<accession>A0ABV0KNW5</accession>
<dbReference type="InterPro" id="IPR011009">
    <property type="entry name" value="Kinase-like_dom_sf"/>
</dbReference>
<dbReference type="PANTHER" id="PTHR30570">
    <property type="entry name" value="PERIPLASMIC PHOSPHATE BINDING COMPONENT OF PHOSPHATE ABC TRANSPORTER"/>
    <property type="match status" value="1"/>
</dbReference>
<dbReference type="PANTHER" id="PTHR30570:SF1">
    <property type="entry name" value="PHOSPHATE-BINDING PROTEIN PSTS"/>
    <property type="match status" value="1"/>
</dbReference>
<name>A0ABV0KNW5_9CYAN</name>
<dbReference type="SUPFAM" id="SSF53850">
    <property type="entry name" value="Periplasmic binding protein-like II"/>
    <property type="match status" value="1"/>
</dbReference>
<dbReference type="InterPro" id="IPR050811">
    <property type="entry name" value="Phosphate_ABC_transporter"/>
</dbReference>
<feature type="domain" description="Protein kinase" evidence="1">
    <location>
        <begin position="85"/>
        <end position="366"/>
    </location>
</feature>
<gene>
    <name evidence="2" type="ORF">NDI38_21170</name>
</gene>
<dbReference type="EMBL" id="JAMPLM010000024">
    <property type="protein sequence ID" value="MEP1060948.1"/>
    <property type="molecule type" value="Genomic_DNA"/>
</dbReference>
<keyword evidence="3" id="KW-1185">Reference proteome</keyword>
<evidence type="ECO:0000259" key="1">
    <source>
        <dbReference type="PROSITE" id="PS50011"/>
    </source>
</evidence>
<dbReference type="SMART" id="SM00220">
    <property type="entry name" value="S_TKc"/>
    <property type="match status" value="1"/>
</dbReference>
<proteinExistence type="predicted"/>
<dbReference type="Gene3D" id="3.40.190.10">
    <property type="entry name" value="Periplasmic binding protein-like II"/>
    <property type="match status" value="2"/>
</dbReference>
<organism evidence="2 3">
    <name type="scientific">Stenomitos frigidus AS-A4</name>
    <dbReference type="NCBI Taxonomy" id="2933935"/>
    <lineage>
        <taxon>Bacteria</taxon>
        <taxon>Bacillati</taxon>
        <taxon>Cyanobacteriota</taxon>
        <taxon>Cyanophyceae</taxon>
        <taxon>Leptolyngbyales</taxon>
        <taxon>Leptolyngbyaceae</taxon>
        <taxon>Stenomitos</taxon>
    </lineage>
</organism>
<dbReference type="PROSITE" id="PS50011">
    <property type="entry name" value="PROTEIN_KINASE_DOM"/>
    <property type="match status" value="1"/>
</dbReference>
<dbReference type="SUPFAM" id="SSF56112">
    <property type="entry name" value="Protein kinase-like (PK-like)"/>
    <property type="match status" value="1"/>
</dbReference>
<comment type="caution">
    <text evidence="2">The sequence shown here is derived from an EMBL/GenBank/DDBJ whole genome shotgun (WGS) entry which is preliminary data.</text>
</comment>